<evidence type="ECO:0000313" key="2">
    <source>
        <dbReference type="Proteomes" id="UP001589783"/>
    </source>
</evidence>
<accession>A0ABV6H4Y7</accession>
<dbReference type="Proteomes" id="UP001589783">
    <property type="component" value="Unassembled WGS sequence"/>
</dbReference>
<dbReference type="EMBL" id="JBHLWV010000006">
    <property type="protein sequence ID" value="MFC0313657.1"/>
    <property type="molecule type" value="Genomic_DNA"/>
</dbReference>
<proteinExistence type="predicted"/>
<reference evidence="1 2" key="1">
    <citation type="submission" date="2024-09" db="EMBL/GenBank/DDBJ databases">
        <authorList>
            <person name="Sun Q."/>
            <person name="Mori K."/>
        </authorList>
    </citation>
    <scope>NUCLEOTIDE SEQUENCE [LARGE SCALE GENOMIC DNA]</scope>
    <source>
        <strain evidence="1 2">CCM 7957</strain>
    </source>
</reference>
<gene>
    <name evidence="1" type="ORF">ACFFJD_02160</name>
</gene>
<name>A0ABV6H4Y7_9ACTN</name>
<sequence>MTRRYYITDGPRATGIIECSADYFGEAALSGRGVVDVHLADGSVDSIAGTRYLEADLHLVLWAYEHADRTLDVVYMGATLASYPPEQWVRWEERQSRPC</sequence>
<keyword evidence="2" id="KW-1185">Reference proteome</keyword>
<dbReference type="RefSeq" id="WP_382360239.1">
    <property type="nucleotide sequence ID" value="NZ_JBHLWV010000006.1"/>
</dbReference>
<evidence type="ECO:0000313" key="1">
    <source>
        <dbReference type="EMBL" id="MFC0313657.1"/>
    </source>
</evidence>
<organism evidence="1 2">
    <name type="scientific">Gordonia phosphorivorans</name>
    <dbReference type="NCBI Taxonomy" id="1056982"/>
    <lineage>
        <taxon>Bacteria</taxon>
        <taxon>Bacillati</taxon>
        <taxon>Actinomycetota</taxon>
        <taxon>Actinomycetes</taxon>
        <taxon>Mycobacteriales</taxon>
        <taxon>Gordoniaceae</taxon>
        <taxon>Gordonia</taxon>
    </lineage>
</organism>
<comment type="caution">
    <text evidence="1">The sequence shown here is derived from an EMBL/GenBank/DDBJ whole genome shotgun (WGS) entry which is preliminary data.</text>
</comment>
<protein>
    <submittedName>
        <fullName evidence="1">Uncharacterized protein</fullName>
    </submittedName>
</protein>